<organism evidence="1 2">
    <name type="scientific">Pseudomonas alkylphenolica</name>
    <dbReference type="NCBI Taxonomy" id="237609"/>
    <lineage>
        <taxon>Bacteria</taxon>
        <taxon>Pseudomonadati</taxon>
        <taxon>Pseudomonadota</taxon>
        <taxon>Gammaproteobacteria</taxon>
        <taxon>Pseudomonadales</taxon>
        <taxon>Pseudomonadaceae</taxon>
        <taxon>Pseudomonas</taxon>
    </lineage>
</organism>
<evidence type="ECO:0000313" key="2">
    <source>
        <dbReference type="Proteomes" id="UP000426235"/>
    </source>
</evidence>
<dbReference type="AlphaFoldDB" id="A0A6I6GYW3"/>
<reference evidence="1" key="1">
    <citation type="submission" date="2019-12" db="EMBL/GenBank/DDBJ databases">
        <title>Hybrid Genome Assemblies of two High G+C Isolates from Undergraduate Microbiology Courses.</title>
        <authorList>
            <person name="Ne Ville C.J."/>
            <person name="Enright D."/>
            <person name="Hernandez I."/>
            <person name="Dodsworth J."/>
            <person name="Orwin P.M."/>
        </authorList>
    </citation>
    <scope>NUCLEOTIDE SEQUENCE [LARGE SCALE GENOMIC DNA]</scope>
    <source>
        <strain evidence="1">Neo</strain>
    </source>
</reference>
<proteinExistence type="predicted"/>
<dbReference type="RefSeq" id="WP_157193130.1">
    <property type="nucleotide sequence ID" value="NZ_CP046621.1"/>
</dbReference>
<name>A0A6I6GYW3_9PSED</name>
<accession>A0A6I6GYW3</accession>
<keyword evidence="2" id="KW-1185">Reference proteome</keyword>
<protein>
    <submittedName>
        <fullName evidence="1">Uncharacterized protein</fullName>
    </submittedName>
</protein>
<dbReference type="EMBL" id="CP046621">
    <property type="protein sequence ID" value="QGW78209.1"/>
    <property type="molecule type" value="Genomic_DNA"/>
</dbReference>
<evidence type="ECO:0000313" key="1">
    <source>
        <dbReference type="EMBL" id="QGW78209.1"/>
    </source>
</evidence>
<dbReference type="Proteomes" id="UP000426235">
    <property type="component" value="Chromosome"/>
</dbReference>
<sequence length="97" mass="10972">MNYRGDLFWDWADPSLHHRHHDEILDDGTKIDVQTRLSRTGETQLFIGVYAKSGARLVEEAYQTRPNETMTRALAWGVGRARAFAIGENSVPSLQTA</sequence>
<gene>
    <name evidence="1" type="ORF">GPJ81_16455</name>
</gene>